<dbReference type="CDD" id="cd11527">
    <property type="entry name" value="NTP-PPase_dUTPase"/>
    <property type="match status" value="1"/>
</dbReference>
<accession>A0ABX4XKQ7</accession>
<dbReference type="InterPro" id="IPR014871">
    <property type="entry name" value="dUTPase/dCTP_pyrophosphatase"/>
</dbReference>
<dbReference type="Gene3D" id="1.10.4010.10">
    <property type="entry name" value="Type II deoxyuridine triphosphatase"/>
    <property type="match status" value="1"/>
</dbReference>
<dbReference type="Pfam" id="PF08761">
    <property type="entry name" value="dUTPase_2"/>
    <property type="match status" value="1"/>
</dbReference>
<gene>
    <name evidence="1" type="ORF">BMT55_11710</name>
</gene>
<protein>
    <recommendedName>
        <fullName evidence="3">dUTPase</fullName>
    </recommendedName>
</protein>
<dbReference type="InterPro" id="IPR016947">
    <property type="entry name" value="UCP030140"/>
</dbReference>
<name>A0ABX4XKQ7_9LIST</name>
<dbReference type="SUPFAM" id="SSF101386">
    <property type="entry name" value="all-alpha NTP pyrophosphatases"/>
    <property type="match status" value="1"/>
</dbReference>
<dbReference type="RefSeq" id="WP_103034977.1">
    <property type="nucleotide sequence ID" value="NZ_MPDH01000014.1"/>
</dbReference>
<proteinExistence type="predicted"/>
<evidence type="ECO:0000313" key="1">
    <source>
        <dbReference type="EMBL" id="PNP90637.1"/>
    </source>
</evidence>
<sequence>MNTDKLLAEQAQLDEAIIKRKRLEGWSYFDRLMNTYVALDVELSEFANEGQWFKRWKQDPTPKADALKEYVDCIHFFLSIANQQGWGDALKLKNLDIETDQVDMDRSHANVYYLEIKHNLNASIINQQNDDVDAMDLKTCEMYFRLAWGIFIVLGRVYMRFTFDDMEQAYHDKNKVNHERQHNGY</sequence>
<reference evidence="1 2" key="1">
    <citation type="submission" date="2016-11" db="EMBL/GenBank/DDBJ databases">
        <title>Whole Genome Sequence of Listeria newyorkensis.</title>
        <authorList>
            <person name="Frink S."/>
            <person name="Morales C."/>
            <person name="Kiang D."/>
        </authorList>
    </citation>
    <scope>NUCLEOTIDE SEQUENCE [LARGE SCALE GENOMIC DNA]</scope>
    <source>
        <strain evidence="1 2">F1604011-044</strain>
    </source>
</reference>
<dbReference type="EMBL" id="MPDH01000014">
    <property type="protein sequence ID" value="PNP90637.1"/>
    <property type="molecule type" value="Genomic_DNA"/>
</dbReference>
<dbReference type="Proteomes" id="UP000236500">
    <property type="component" value="Unassembled WGS sequence"/>
</dbReference>
<comment type="caution">
    <text evidence="1">The sequence shown here is derived from an EMBL/GenBank/DDBJ whole genome shotgun (WGS) entry which is preliminary data.</text>
</comment>
<organism evidence="1 2">
    <name type="scientific">Listeria newyorkensis</name>
    <dbReference type="NCBI Taxonomy" id="1497681"/>
    <lineage>
        <taxon>Bacteria</taxon>
        <taxon>Bacillati</taxon>
        <taxon>Bacillota</taxon>
        <taxon>Bacilli</taxon>
        <taxon>Bacillales</taxon>
        <taxon>Listeriaceae</taxon>
        <taxon>Listeria</taxon>
    </lineage>
</organism>
<evidence type="ECO:0008006" key="3">
    <source>
        <dbReference type="Google" id="ProtNLM"/>
    </source>
</evidence>
<dbReference type="PIRSF" id="PIRSF030140">
    <property type="entry name" value="UCP030140"/>
    <property type="match status" value="1"/>
</dbReference>
<evidence type="ECO:0000313" key="2">
    <source>
        <dbReference type="Proteomes" id="UP000236500"/>
    </source>
</evidence>
<keyword evidence="2" id="KW-1185">Reference proteome</keyword>